<evidence type="ECO:0000313" key="6">
    <source>
        <dbReference type="EMBL" id="KAB1442846.1"/>
    </source>
</evidence>
<gene>
    <name evidence="6" type="ORF">F8A88_00795</name>
</gene>
<evidence type="ECO:0000256" key="2">
    <source>
        <dbReference type="ARBA" id="ARBA00023012"/>
    </source>
</evidence>
<dbReference type="Proteomes" id="UP000438699">
    <property type="component" value="Unassembled WGS sequence"/>
</dbReference>
<evidence type="ECO:0000259" key="5">
    <source>
        <dbReference type="PROSITE" id="PS50110"/>
    </source>
</evidence>
<keyword evidence="2" id="KW-0902">Two-component regulatory system</keyword>
<sequence length="143" mass="15887">MTDAVILFVDDEAGFVDAMCRRLSRRNMFVHKAFEGEGALNLLAEHNGIDVVVLDMKMPGRDGMSVLEDIRQGYPQVEVIMLTGHGTVESAIEGMHKGAYDYLLKPCDIEVLVDRIHQAAAHKREREAQATKNRVDHIAGSIV</sequence>
<dbReference type="GO" id="GO:0000976">
    <property type="term" value="F:transcription cis-regulatory region binding"/>
    <property type="evidence" value="ECO:0007669"/>
    <property type="project" value="TreeGrafter"/>
</dbReference>
<feature type="domain" description="Response regulatory" evidence="5">
    <location>
        <begin position="5"/>
        <end position="120"/>
    </location>
</feature>
<dbReference type="GO" id="GO:0000156">
    <property type="term" value="F:phosphorelay response regulator activity"/>
    <property type="evidence" value="ECO:0007669"/>
    <property type="project" value="TreeGrafter"/>
</dbReference>
<comment type="caution">
    <text evidence="6">The sequence shown here is derived from an EMBL/GenBank/DDBJ whole genome shotgun (WGS) entry which is preliminary data.</text>
</comment>
<dbReference type="InterPro" id="IPR001789">
    <property type="entry name" value="Sig_transdc_resp-reg_receiver"/>
</dbReference>
<organism evidence="6 7">
    <name type="scientific">Pseudodesulfovibrio senegalensis</name>
    <dbReference type="NCBI Taxonomy" id="1721087"/>
    <lineage>
        <taxon>Bacteria</taxon>
        <taxon>Pseudomonadati</taxon>
        <taxon>Thermodesulfobacteriota</taxon>
        <taxon>Desulfovibrionia</taxon>
        <taxon>Desulfovibrionales</taxon>
        <taxon>Desulfovibrionaceae</taxon>
    </lineage>
</organism>
<name>A0A6N6N441_9BACT</name>
<dbReference type="EMBL" id="WAIE01000001">
    <property type="protein sequence ID" value="KAB1442846.1"/>
    <property type="molecule type" value="Genomic_DNA"/>
</dbReference>
<dbReference type="InterPro" id="IPR039420">
    <property type="entry name" value="WalR-like"/>
</dbReference>
<dbReference type="Pfam" id="PF00072">
    <property type="entry name" value="Response_reg"/>
    <property type="match status" value="1"/>
</dbReference>
<keyword evidence="3" id="KW-0238">DNA-binding</keyword>
<reference evidence="6 7" key="1">
    <citation type="journal article" date="2017" name="Int. J. Syst. Evol. Microbiol.">
        <title>Desulfovibrio senegalensis sp. nov., a mesophilic sulfate reducer isolated from marine sediment.</title>
        <authorList>
            <person name="Thioye A."/>
            <person name="Gam Z.B.A."/>
            <person name="Mbengue M."/>
            <person name="Cayol J.L."/>
            <person name="Joseph-Bartoli M."/>
            <person name="Toure-Kane C."/>
            <person name="Labat M."/>
        </authorList>
    </citation>
    <scope>NUCLEOTIDE SEQUENCE [LARGE SCALE GENOMIC DNA]</scope>
    <source>
        <strain evidence="6 7">DSM 101509</strain>
    </source>
</reference>
<evidence type="ECO:0000256" key="3">
    <source>
        <dbReference type="ARBA" id="ARBA00023125"/>
    </source>
</evidence>
<proteinExistence type="predicted"/>
<dbReference type="OrthoDB" id="9800029at2"/>
<dbReference type="SMART" id="SM00448">
    <property type="entry name" value="REC"/>
    <property type="match status" value="1"/>
</dbReference>
<dbReference type="GO" id="GO:0005829">
    <property type="term" value="C:cytosol"/>
    <property type="evidence" value="ECO:0007669"/>
    <property type="project" value="TreeGrafter"/>
</dbReference>
<dbReference type="AlphaFoldDB" id="A0A6N6N441"/>
<feature type="modified residue" description="4-aspartylphosphate" evidence="4">
    <location>
        <position position="55"/>
    </location>
</feature>
<dbReference type="InterPro" id="IPR011006">
    <property type="entry name" value="CheY-like_superfamily"/>
</dbReference>
<evidence type="ECO:0000313" key="7">
    <source>
        <dbReference type="Proteomes" id="UP000438699"/>
    </source>
</evidence>
<dbReference type="GO" id="GO:0032993">
    <property type="term" value="C:protein-DNA complex"/>
    <property type="evidence" value="ECO:0007669"/>
    <property type="project" value="TreeGrafter"/>
</dbReference>
<evidence type="ECO:0000256" key="1">
    <source>
        <dbReference type="ARBA" id="ARBA00022553"/>
    </source>
</evidence>
<dbReference type="Gene3D" id="3.40.50.2300">
    <property type="match status" value="1"/>
</dbReference>
<dbReference type="PANTHER" id="PTHR48111:SF40">
    <property type="entry name" value="PHOSPHATE REGULON TRANSCRIPTIONAL REGULATORY PROTEIN PHOB"/>
    <property type="match status" value="1"/>
</dbReference>
<dbReference type="PROSITE" id="PS50110">
    <property type="entry name" value="RESPONSE_REGULATORY"/>
    <property type="match status" value="1"/>
</dbReference>
<evidence type="ECO:0000256" key="4">
    <source>
        <dbReference type="PROSITE-ProRule" id="PRU00169"/>
    </source>
</evidence>
<dbReference type="PANTHER" id="PTHR48111">
    <property type="entry name" value="REGULATOR OF RPOS"/>
    <property type="match status" value="1"/>
</dbReference>
<keyword evidence="7" id="KW-1185">Reference proteome</keyword>
<dbReference type="GO" id="GO:0006355">
    <property type="term" value="P:regulation of DNA-templated transcription"/>
    <property type="evidence" value="ECO:0007669"/>
    <property type="project" value="TreeGrafter"/>
</dbReference>
<accession>A0A6N6N441</accession>
<protein>
    <submittedName>
        <fullName evidence="6">Response regulator</fullName>
    </submittedName>
</protein>
<keyword evidence="1 4" id="KW-0597">Phosphoprotein</keyword>
<dbReference type="SUPFAM" id="SSF52172">
    <property type="entry name" value="CheY-like"/>
    <property type="match status" value="1"/>
</dbReference>
<dbReference type="RefSeq" id="WP_151149036.1">
    <property type="nucleotide sequence ID" value="NZ_WAIE01000001.1"/>
</dbReference>